<dbReference type="PANTHER" id="PTHR13495">
    <property type="entry name" value="NEFA-INTERACTING NUCLEAR PROTEIN NIP30"/>
    <property type="match status" value="1"/>
</dbReference>
<sequence length="257" mass="28147">NKNELHSVHSISHNPTPEQEGGWVTPTHKTSTANLGVMDAGSNAARASLAGFVSTSVLTSSDGLFGDNVEEKRVSEAPAPRSEDAAGYKPLYEQLQERKERKDSEWKEKNNPFAPPKGLDDEEFEYIQDLESKREDVERQRQAQHEEDLAQFLVARGAPRSAAGAQLTSQHLQKFSGENELKTTSNKKTSVVMVKAKRKAGKDKVASKSTESTEKAKEEPQKKKQKVDKSLETKSNTAALGLAAYGSESDSDEADTS</sequence>
<feature type="region of interest" description="Disordered" evidence="3">
    <location>
        <begin position="1"/>
        <end position="30"/>
    </location>
</feature>
<feature type="compositionally biased region" description="Basic and acidic residues" evidence="3">
    <location>
        <begin position="202"/>
        <end position="232"/>
    </location>
</feature>
<protein>
    <submittedName>
        <fullName evidence="5">N-terminal domain of NEFA-interacting nuclear protein NIP30</fullName>
    </submittedName>
</protein>
<organism evidence="5 6">
    <name type="scientific">Phytophthora infestans</name>
    <name type="common">Potato late blight agent</name>
    <name type="synonym">Botrytis infestans</name>
    <dbReference type="NCBI Taxonomy" id="4787"/>
    <lineage>
        <taxon>Eukaryota</taxon>
        <taxon>Sar</taxon>
        <taxon>Stramenopiles</taxon>
        <taxon>Oomycota</taxon>
        <taxon>Peronosporomycetes</taxon>
        <taxon>Peronosporales</taxon>
        <taxon>Peronosporaceae</taxon>
        <taxon>Phytophthora</taxon>
    </lineage>
</organism>
<dbReference type="GO" id="GO:0005634">
    <property type="term" value="C:nucleus"/>
    <property type="evidence" value="ECO:0007669"/>
    <property type="project" value="UniProtKB-SubCell"/>
</dbReference>
<evidence type="ECO:0000256" key="3">
    <source>
        <dbReference type="SAM" id="MobiDB-lite"/>
    </source>
</evidence>
<name>A0A8S9TUQ2_PHYIN</name>
<reference evidence="5" key="1">
    <citation type="submission" date="2020-03" db="EMBL/GenBank/DDBJ databases">
        <title>Hybrid Assembly of Korean Phytophthora infestans isolates.</title>
        <authorList>
            <person name="Prokchorchik M."/>
            <person name="Lee Y."/>
            <person name="Seo J."/>
            <person name="Cho J.-H."/>
            <person name="Park Y.-E."/>
            <person name="Jang D.-C."/>
            <person name="Im J.-S."/>
            <person name="Choi J.-G."/>
            <person name="Park H.-J."/>
            <person name="Lee G.-B."/>
            <person name="Lee Y.-G."/>
            <person name="Hong S.-Y."/>
            <person name="Cho K."/>
            <person name="Sohn K.H."/>
        </authorList>
    </citation>
    <scope>NUCLEOTIDE SEQUENCE</scope>
    <source>
        <strain evidence="5">KR_2_A2</strain>
    </source>
</reference>
<accession>A0A8S9TUQ2</accession>
<evidence type="ECO:0000259" key="4">
    <source>
        <dbReference type="Pfam" id="PF10187"/>
    </source>
</evidence>
<keyword evidence="2" id="KW-0539">Nucleus</keyword>
<feature type="compositionally biased region" description="Basic and acidic residues" evidence="3">
    <location>
        <begin position="69"/>
        <end position="86"/>
    </location>
</feature>
<dbReference type="AlphaFoldDB" id="A0A8S9TUQ2"/>
<dbReference type="Proteomes" id="UP000704712">
    <property type="component" value="Unassembled WGS sequence"/>
</dbReference>
<gene>
    <name evidence="5" type="ORF">GN958_ATG21183</name>
</gene>
<dbReference type="InterPro" id="IPR019331">
    <property type="entry name" value="FAM192A/Fyv6_N"/>
</dbReference>
<comment type="subcellular location">
    <subcellularLocation>
        <location evidence="1">Nucleus</location>
    </subcellularLocation>
</comment>
<evidence type="ECO:0000313" key="6">
    <source>
        <dbReference type="Proteomes" id="UP000704712"/>
    </source>
</evidence>
<feature type="non-terminal residue" evidence="5">
    <location>
        <position position="257"/>
    </location>
</feature>
<feature type="domain" description="FAM192A/Fyv6 N-terminal" evidence="4">
    <location>
        <begin position="52"/>
        <end position="152"/>
    </location>
</feature>
<comment type="caution">
    <text evidence="5">The sequence shown here is derived from an EMBL/GenBank/DDBJ whole genome shotgun (WGS) entry which is preliminary data.</text>
</comment>
<evidence type="ECO:0000256" key="2">
    <source>
        <dbReference type="ARBA" id="ARBA00023242"/>
    </source>
</evidence>
<dbReference type="PANTHER" id="PTHR13495:SF0">
    <property type="entry name" value="PSME3-INTERACTING PROTEIN"/>
    <property type="match status" value="1"/>
</dbReference>
<dbReference type="Pfam" id="PF10187">
    <property type="entry name" value="FAM192A_Fyv6_N"/>
    <property type="match status" value="1"/>
</dbReference>
<proteinExistence type="predicted"/>
<dbReference type="InterPro" id="IPR039845">
    <property type="entry name" value="FAM192A"/>
</dbReference>
<evidence type="ECO:0000313" key="5">
    <source>
        <dbReference type="EMBL" id="KAF4129688.1"/>
    </source>
</evidence>
<feature type="compositionally biased region" description="Basic and acidic residues" evidence="3">
    <location>
        <begin position="130"/>
        <end position="148"/>
    </location>
</feature>
<feature type="region of interest" description="Disordered" evidence="3">
    <location>
        <begin position="60"/>
        <end position="257"/>
    </location>
</feature>
<evidence type="ECO:0000256" key="1">
    <source>
        <dbReference type="ARBA" id="ARBA00004123"/>
    </source>
</evidence>
<feature type="compositionally biased region" description="Basic and acidic residues" evidence="3">
    <location>
        <begin position="95"/>
        <end position="110"/>
    </location>
</feature>
<dbReference type="EMBL" id="JAACNO010002937">
    <property type="protein sequence ID" value="KAF4129688.1"/>
    <property type="molecule type" value="Genomic_DNA"/>
</dbReference>